<evidence type="ECO:0000313" key="7">
    <source>
        <dbReference type="Proteomes" id="UP001165060"/>
    </source>
</evidence>
<feature type="compositionally biased region" description="Low complexity" evidence="5">
    <location>
        <begin position="61"/>
        <end position="75"/>
    </location>
</feature>
<reference evidence="6 7" key="1">
    <citation type="journal article" date="2023" name="Commun. Biol.">
        <title>Genome analysis of Parmales, the sister group of diatoms, reveals the evolutionary specialization of diatoms from phago-mixotrophs to photoautotrophs.</title>
        <authorList>
            <person name="Ban H."/>
            <person name="Sato S."/>
            <person name="Yoshikawa S."/>
            <person name="Yamada K."/>
            <person name="Nakamura Y."/>
            <person name="Ichinomiya M."/>
            <person name="Sato N."/>
            <person name="Blanc-Mathieu R."/>
            <person name="Endo H."/>
            <person name="Kuwata A."/>
            <person name="Ogata H."/>
        </authorList>
    </citation>
    <scope>NUCLEOTIDE SEQUENCE [LARGE SCALE GENOMIC DNA]</scope>
</reference>
<dbReference type="SUPFAM" id="SSF50978">
    <property type="entry name" value="WD40 repeat-like"/>
    <property type="match status" value="1"/>
</dbReference>
<dbReference type="Proteomes" id="UP001165060">
    <property type="component" value="Unassembled WGS sequence"/>
</dbReference>
<dbReference type="PANTHER" id="PTHR19923">
    <property type="entry name" value="WD40 REPEAT PROTEINPRL1/PRL2-RELATED"/>
    <property type="match status" value="1"/>
</dbReference>
<dbReference type="PANTHER" id="PTHR19923:SF0">
    <property type="entry name" value="PLEIOTROPIC REGULATOR 1"/>
    <property type="match status" value="1"/>
</dbReference>
<dbReference type="PROSITE" id="PS50294">
    <property type="entry name" value="WD_REPEATS_REGION"/>
    <property type="match status" value="5"/>
</dbReference>
<sequence>MSPVSAAPSSASTSLSRARSLIPPAPPLSRYLSSRADDAVAAKIAVKVADLYSCVPPPSSEPSSETPPESAEASTPPEPASLGETSETVAAALSTAAKKRGRDGDAVSQQLALVTKSPAAAASTAITLKGKAAFTAPTPQWHAPWKLKAVVSGHLGWVRSIAVDPLNQFVVTGSSDRTIKIWDLPKLCTADQGALKLTLTGHINAVRGLAVSDRHPYMFSAGEDKMVKCWDLETNKIIRDYHGHLSGVFTLALHPTLDILITGGRDSVARVWDMRTKNQIHCLSGHEGAIGAIQTATTDPQIVTGSYDSTVKLWDLAAGKVMTTLTHHKKSIRAITKHPTENSFVTAAADNIKKWQCRDGRFIHNFRGHNSVLNSASCNADGVLVTGGDDGTMRFWDYKTGYNFQSTRATAQPGSLDAENGIYATAFDVTGTRFITAEADKTIKIWSEDANAVEEEHPIDMKAWRKACLLEERGRY</sequence>
<dbReference type="InterPro" id="IPR045241">
    <property type="entry name" value="Prp46/PLRG1-like"/>
</dbReference>
<feature type="repeat" description="WD" evidence="4">
    <location>
        <begin position="199"/>
        <end position="240"/>
    </location>
</feature>
<feature type="repeat" description="WD" evidence="4">
    <location>
        <begin position="151"/>
        <end position="184"/>
    </location>
</feature>
<keyword evidence="7" id="KW-1185">Reference proteome</keyword>
<feature type="repeat" description="WD" evidence="4">
    <location>
        <begin position="241"/>
        <end position="282"/>
    </location>
</feature>
<dbReference type="InterPro" id="IPR019775">
    <property type="entry name" value="WD40_repeat_CS"/>
</dbReference>
<evidence type="ECO:0000256" key="1">
    <source>
        <dbReference type="ARBA" id="ARBA00022574"/>
    </source>
</evidence>
<dbReference type="SMART" id="SM00320">
    <property type="entry name" value="WD40"/>
    <property type="match status" value="7"/>
</dbReference>
<gene>
    <name evidence="6" type="ORF">TeGR_g14063</name>
</gene>
<dbReference type="CDD" id="cd00200">
    <property type="entry name" value="WD40"/>
    <property type="match status" value="1"/>
</dbReference>
<protein>
    <submittedName>
        <fullName evidence="6">Uncharacterized protein</fullName>
    </submittedName>
</protein>
<dbReference type="Gene3D" id="2.130.10.10">
    <property type="entry name" value="YVTN repeat-like/Quinoprotein amine dehydrogenase"/>
    <property type="match status" value="1"/>
</dbReference>
<keyword evidence="1 4" id="KW-0853">WD repeat</keyword>
<dbReference type="InterPro" id="IPR020472">
    <property type="entry name" value="WD40_PAC1"/>
</dbReference>
<dbReference type="PROSITE" id="PS00678">
    <property type="entry name" value="WD_REPEATS_1"/>
    <property type="match status" value="3"/>
</dbReference>
<feature type="region of interest" description="Disordered" evidence="5">
    <location>
        <begin position="55"/>
        <end position="85"/>
    </location>
</feature>
<feature type="compositionally biased region" description="Low complexity" evidence="5">
    <location>
        <begin position="1"/>
        <end position="21"/>
    </location>
</feature>
<feature type="repeat" description="WD" evidence="4">
    <location>
        <begin position="366"/>
        <end position="406"/>
    </location>
</feature>
<comment type="caution">
    <text evidence="6">The sequence shown here is derived from an EMBL/GenBank/DDBJ whole genome shotgun (WGS) entry which is preliminary data.</text>
</comment>
<feature type="repeat" description="WD" evidence="4">
    <location>
        <begin position="283"/>
        <end position="324"/>
    </location>
</feature>
<evidence type="ECO:0000256" key="3">
    <source>
        <dbReference type="ARBA" id="ARBA00025726"/>
    </source>
</evidence>
<accession>A0ABQ6M7G2</accession>
<dbReference type="InterPro" id="IPR001680">
    <property type="entry name" value="WD40_rpt"/>
</dbReference>
<comment type="similarity">
    <text evidence="3">Belongs to the WD repeat PRL1/PRL2 family.</text>
</comment>
<evidence type="ECO:0000256" key="4">
    <source>
        <dbReference type="PROSITE-ProRule" id="PRU00221"/>
    </source>
</evidence>
<dbReference type="InterPro" id="IPR015943">
    <property type="entry name" value="WD40/YVTN_repeat-like_dom_sf"/>
</dbReference>
<evidence type="ECO:0000256" key="2">
    <source>
        <dbReference type="ARBA" id="ARBA00022737"/>
    </source>
</evidence>
<name>A0ABQ6M7G2_9STRA</name>
<evidence type="ECO:0000256" key="5">
    <source>
        <dbReference type="SAM" id="MobiDB-lite"/>
    </source>
</evidence>
<dbReference type="InterPro" id="IPR036322">
    <property type="entry name" value="WD40_repeat_dom_sf"/>
</dbReference>
<dbReference type="EMBL" id="BRYB01001230">
    <property type="protein sequence ID" value="GMI21058.1"/>
    <property type="molecule type" value="Genomic_DNA"/>
</dbReference>
<evidence type="ECO:0000313" key="6">
    <source>
        <dbReference type="EMBL" id="GMI21058.1"/>
    </source>
</evidence>
<keyword evidence="2" id="KW-0677">Repeat</keyword>
<feature type="region of interest" description="Disordered" evidence="5">
    <location>
        <begin position="1"/>
        <end position="30"/>
    </location>
</feature>
<dbReference type="PRINTS" id="PR00320">
    <property type="entry name" value="GPROTEINBRPT"/>
</dbReference>
<organism evidence="6 7">
    <name type="scientific">Tetraparma gracilis</name>
    <dbReference type="NCBI Taxonomy" id="2962635"/>
    <lineage>
        <taxon>Eukaryota</taxon>
        <taxon>Sar</taxon>
        <taxon>Stramenopiles</taxon>
        <taxon>Ochrophyta</taxon>
        <taxon>Bolidophyceae</taxon>
        <taxon>Parmales</taxon>
        <taxon>Triparmaceae</taxon>
        <taxon>Tetraparma</taxon>
    </lineage>
</organism>
<proteinExistence type="inferred from homology"/>
<dbReference type="Pfam" id="PF00400">
    <property type="entry name" value="WD40"/>
    <property type="match status" value="7"/>
</dbReference>
<dbReference type="PROSITE" id="PS50082">
    <property type="entry name" value="WD_REPEATS_2"/>
    <property type="match status" value="5"/>
</dbReference>